<keyword evidence="1" id="KW-0479">Metal-binding</keyword>
<dbReference type="AlphaFoldDB" id="A0A7J7I141"/>
<comment type="caution">
    <text evidence="4">The sequence shown here is derived from an EMBL/GenBank/DDBJ whole genome shotgun (WGS) entry which is preliminary data.</text>
</comment>
<dbReference type="Pfam" id="PF00067">
    <property type="entry name" value="p450"/>
    <property type="match status" value="1"/>
</dbReference>
<sequence>MKARRRLGKILREIVSEKREKRLTEKNLISSLLNYHDHQAGQILTDDQIADNIIGVLFAAQDTTASALTWVIKYIHDYPLLRDVIRKEQKTIYESNGGGNRPLTWAQIRNMPNTYKSKGLIIDECGYQVVLESLRMASIISYTYREAVEDVIYNGVLIPKGWKVLPLFRIIHHNPHFFIDPEKFNPSRFEV</sequence>
<keyword evidence="3" id="KW-0408">Iron</keyword>
<organism evidence="4 5">
    <name type="scientific">Camellia sinensis</name>
    <name type="common">Tea plant</name>
    <name type="synonym">Thea sinensis</name>
    <dbReference type="NCBI Taxonomy" id="4442"/>
    <lineage>
        <taxon>Eukaryota</taxon>
        <taxon>Viridiplantae</taxon>
        <taxon>Streptophyta</taxon>
        <taxon>Embryophyta</taxon>
        <taxon>Tracheophyta</taxon>
        <taxon>Spermatophyta</taxon>
        <taxon>Magnoliopsida</taxon>
        <taxon>eudicotyledons</taxon>
        <taxon>Gunneridae</taxon>
        <taxon>Pentapetalae</taxon>
        <taxon>asterids</taxon>
        <taxon>Ericales</taxon>
        <taxon>Theaceae</taxon>
        <taxon>Camellia</taxon>
    </lineage>
</organism>
<dbReference type="PRINTS" id="PR00463">
    <property type="entry name" value="EP450I"/>
</dbReference>
<dbReference type="GO" id="GO:0005506">
    <property type="term" value="F:iron ion binding"/>
    <property type="evidence" value="ECO:0007669"/>
    <property type="project" value="InterPro"/>
</dbReference>
<evidence type="ECO:0000256" key="3">
    <source>
        <dbReference type="ARBA" id="ARBA00023004"/>
    </source>
</evidence>
<reference evidence="5" key="1">
    <citation type="journal article" date="2020" name="Nat. Commun.">
        <title>Genome assembly of wild tea tree DASZ reveals pedigree and selection history of tea varieties.</title>
        <authorList>
            <person name="Zhang W."/>
            <person name="Zhang Y."/>
            <person name="Qiu H."/>
            <person name="Guo Y."/>
            <person name="Wan H."/>
            <person name="Zhang X."/>
            <person name="Scossa F."/>
            <person name="Alseekh S."/>
            <person name="Zhang Q."/>
            <person name="Wang P."/>
            <person name="Xu L."/>
            <person name="Schmidt M.H."/>
            <person name="Jia X."/>
            <person name="Li D."/>
            <person name="Zhu A."/>
            <person name="Guo F."/>
            <person name="Chen W."/>
            <person name="Ni D."/>
            <person name="Usadel B."/>
            <person name="Fernie A.R."/>
            <person name="Wen W."/>
        </authorList>
    </citation>
    <scope>NUCLEOTIDE SEQUENCE [LARGE SCALE GENOMIC DNA]</scope>
    <source>
        <strain evidence="5">cv. G240</strain>
    </source>
</reference>
<dbReference type="GO" id="GO:0020037">
    <property type="term" value="F:heme binding"/>
    <property type="evidence" value="ECO:0007669"/>
    <property type="project" value="InterPro"/>
</dbReference>
<dbReference type="PANTHER" id="PTHR24286:SF376">
    <property type="entry name" value="ABSCISIC ACID 8'-HYDROXYLASE 4"/>
    <property type="match status" value="1"/>
</dbReference>
<protein>
    <submittedName>
        <fullName evidence="4">Uncharacterized protein</fullName>
    </submittedName>
</protein>
<evidence type="ECO:0000256" key="2">
    <source>
        <dbReference type="ARBA" id="ARBA00023002"/>
    </source>
</evidence>
<proteinExistence type="predicted"/>
<dbReference type="EMBL" id="JACBKZ010000002">
    <property type="protein sequence ID" value="KAF5958231.1"/>
    <property type="molecule type" value="Genomic_DNA"/>
</dbReference>
<dbReference type="Gene3D" id="1.10.630.10">
    <property type="entry name" value="Cytochrome P450"/>
    <property type="match status" value="1"/>
</dbReference>
<keyword evidence="5" id="KW-1185">Reference proteome</keyword>
<evidence type="ECO:0000313" key="5">
    <source>
        <dbReference type="Proteomes" id="UP000593564"/>
    </source>
</evidence>
<dbReference type="PANTHER" id="PTHR24286">
    <property type="entry name" value="CYTOCHROME P450 26"/>
    <property type="match status" value="1"/>
</dbReference>
<evidence type="ECO:0000313" key="4">
    <source>
        <dbReference type="EMBL" id="KAF5958231.1"/>
    </source>
</evidence>
<accession>A0A7J7I141</accession>
<keyword evidence="2" id="KW-0560">Oxidoreductase</keyword>
<evidence type="ECO:0000256" key="1">
    <source>
        <dbReference type="ARBA" id="ARBA00022723"/>
    </source>
</evidence>
<dbReference type="InterPro" id="IPR002401">
    <property type="entry name" value="Cyt_P450_E_grp-I"/>
</dbReference>
<dbReference type="GO" id="GO:0010295">
    <property type="term" value="F:(+)-abscisic acid 8'-hydroxylase activity"/>
    <property type="evidence" value="ECO:0007669"/>
    <property type="project" value="TreeGrafter"/>
</dbReference>
<name>A0A7J7I141_CAMSI</name>
<dbReference type="Proteomes" id="UP000593564">
    <property type="component" value="Unassembled WGS sequence"/>
</dbReference>
<dbReference type="GO" id="GO:0016125">
    <property type="term" value="P:sterol metabolic process"/>
    <property type="evidence" value="ECO:0007669"/>
    <property type="project" value="TreeGrafter"/>
</dbReference>
<dbReference type="SUPFAM" id="SSF48264">
    <property type="entry name" value="Cytochrome P450"/>
    <property type="match status" value="1"/>
</dbReference>
<gene>
    <name evidence="4" type="ORF">HYC85_005456</name>
</gene>
<reference evidence="4 5" key="2">
    <citation type="submission" date="2020-07" db="EMBL/GenBank/DDBJ databases">
        <title>Genome assembly of wild tea tree DASZ reveals pedigree and selection history of tea varieties.</title>
        <authorList>
            <person name="Zhang W."/>
        </authorList>
    </citation>
    <scope>NUCLEOTIDE SEQUENCE [LARGE SCALE GENOMIC DNA]</scope>
    <source>
        <strain evidence="5">cv. G240</strain>
        <tissue evidence="4">Leaf</tissue>
    </source>
</reference>
<dbReference type="InterPro" id="IPR036396">
    <property type="entry name" value="Cyt_P450_sf"/>
</dbReference>
<dbReference type="InterPro" id="IPR001128">
    <property type="entry name" value="Cyt_P450"/>
</dbReference>